<dbReference type="Pfam" id="PF00664">
    <property type="entry name" value="ABC_membrane"/>
    <property type="match status" value="1"/>
</dbReference>
<evidence type="ECO:0000313" key="10">
    <source>
        <dbReference type="EMBL" id="SMP97008.1"/>
    </source>
</evidence>
<accession>A0ABY1R9K9</accession>
<comment type="caution">
    <text evidence="10">The sequence shown here is derived from an EMBL/GenBank/DDBJ whole genome shotgun (WGS) entry which is preliminary data.</text>
</comment>
<evidence type="ECO:0000259" key="8">
    <source>
        <dbReference type="PROSITE" id="PS50893"/>
    </source>
</evidence>
<sequence length="621" mass="70160">MPIQIIIKTIGFISVILQSTIMKTLLHYLKPHKWLIIASLVLAAINQVFSLFAPAITGNILDQLVTHPHFFDKEKLIPRNLNQFLYGTDIYHGAFYFLGLLIGTAMVSRIAKAFQDYAVNVITQKFGANIFTDGLQHSMALPYQEFEDQRSGETLSILTKVREDSVKFITNFINVFFGILVSIIFVSVYAIRLHWSIMPVYIVGIFLIAFVTNLLSKRIKNIQKTIVLETTSLAGSTTESLRNIEIVKSLGLTKQEINRLNNNTYKILGLELKKVKSIRSLSFIQGTMVNFLQQLITLTLLYLIFRDVVTPGQYLSLMFYGFFIFGPMQEIGNIIISYREAEASLKNFDNLMKKPVEEKPHTPKQIGSINELEFKHVSFKHQSAQYKALNNISFDVKNGETIAFVGPSGSGKSTLVKLLVGLYRPQEGNIFYNQINGKEFDFDELRNQIGFVTQDTQLFAGTIKENLLFVNPNASEEDIQLALKKSSTKSLLERAEKGIETVIGEGGLKLSGGEKQRIAIARALLRKPHLLIFDEATSALDSITEEEITSTIKDISQQKEQITVLIAHRLSTIMHADRIYVLERGQVIETGSHENLIAEKGLYYAMWRQQIGERKSVENSI</sequence>
<dbReference type="Pfam" id="PF00005">
    <property type="entry name" value="ABC_tran"/>
    <property type="match status" value="1"/>
</dbReference>
<dbReference type="SUPFAM" id="SSF52540">
    <property type="entry name" value="P-loop containing nucleoside triphosphate hydrolases"/>
    <property type="match status" value="1"/>
</dbReference>
<protein>
    <submittedName>
        <fullName evidence="10">ATP-binding cassette, subfamily B</fullName>
    </submittedName>
</protein>
<dbReference type="GO" id="GO:0005524">
    <property type="term" value="F:ATP binding"/>
    <property type="evidence" value="ECO:0007669"/>
    <property type="project" value="UniProtKB-KW"/>
</dbReference>
<feature type="domain" description="ABC transporter" evidence="8">
    <location>
        <begin position="372"/>
        <end position="609"/>
    </location>
</feature>
<dbReference type="InterPro" id="IPR003593">
    <property type="entry name" value="AAA+_ATPase"/>
</dbReference>
<feature type="transmembrane region" description="Helical" evidence="7">
    <location>
        <begin position="168"/>
        <end position="191"/>
    </location>
</feature>
<evidence type="ECO:0000313" key="11">
    <source>
        <dbReference type="Proteomes" id="UP001158050"/>
    </source>
</evidence>
<evidence type="ECO:0000256" key="7">
    <source>
        <dbReference type="SAM" id="Phobius"/>
    </source>
</evidence>
<dbReference type="InterPro" id="IPR036640">
    <property type="entry name" value="ABC1_TM_sf"/>
</dbReference>
<dbReference type="Proteomes" id="UP001158050">
    <property type="component" value="Unassembled WGS sequence"/>
</dbReference>
<keyword evidence="4 10" id="KW-0067">ATP-binding</keyword>
<dbReference type="SMART" id="SM00382">
    <property type="entry name" value="AAA"/>
    <property type="match status" value="1"/>
</dbReference>
<reference evidence="10 11" key="1">
    <citation type="submission" date="2017-05" db="EMBL/GenBank/DDBJ databases">
        <authorList>
            <person name="Varghese N."/>
            <person name="Submissions S."/>
        </authorList>
    </citation>
    <scope>NUCLEOTIDE SEQUENCE [LARGE SCALE GENOMIC DNA]</scope>
    <source>
        <strain evidence="10 11">DSM 18015</strain>
    </source>
</reference>
<dbReference type="PROSITE" id="PS00211">
    <property type="entry name" value="ABC_TRANSPORTER_1"/>
    <property type="match status" value="1"/>
</dbReference>
<dbReference type="PROSITE" id="PS50929">
    <property type="entry name" value="ABC_TM1F"/>
    <property type="match status" value="1"/>
</dbReference>
<dbReference type="PANTHER" id="PTHR43394">
    <property type="entry name" value="ATP-DEPENDENT PERMEASE MDL1, MITOCHONDRIAL"/>
    <property type="match status" value="1"/>
</dbReference>
<dbReference type="Gene3D" id="1.20.1560.10">
    <property type="entry name" value="ABC transporter type 1, transmembrane domain"/>
    <property type="match status" value="1"/>
</dbReference>
<feature type="transmembrane region" description="Helical" evidence="7">
    <location>
        <begin position="34"/>
        <end position="56"/>
    </location>
</feature>
<name>A0ABY1R9K9_9FLAO</name>
<dbReference type="InterPro" id="IPR003439">
    <property type="entry name" value="ABC_transporter-like_ATP-bd"/>
</dbReference>
<evidence type="ECO:0000256" key="3">
    <source>
        <dbReference type="ARBA" id="ARBA00022741"/>
    </source>
</evidence>
<feature type="transmembrane region" description="Helical" evidence="7">
    <location>
        <begin position="283"/>
        <end position="305"/>
    </location>
</feature>
<feature type="transmembrane region" description="Helical" evidence="7">
    <location>
        <begin position="317"/>
        <end position="336"/>
    </location>
</feature>
<keyword evidence="2 7" id="KW-0812">Transmembrane</keyword>
<evidence type="ECO:0000256" key="6">
    <source>
        <dbReference type="ARBA" id="ARBA00023136"/>
    </source>
</evidence>
<dbReference type="Gene3D" id="3.40.50.300">
    <property type="entry name" value="P-loop containing nucleotide triphosphate hydrolases"/>
    <property type="match status" value="1"/>
</dbReference>
<dbReference type="PANTHER" id="PTHR43394:SF1">
    <property type="entry name" value="ATP-BINDING CASSETTE SUB-FAMILY B MEMBER 10, MITOCHONDRIAL"/>
    <property type="match status" value="1"/>
</dbReference>
<dbReference type="PROSITE" id="PS50893">
    <property type="entry name" value="ABC_TRANSPORTER_2"/>
    <property type="match status" value="1"/>
</dbReference>
<gene>
    <name evidence="10" type="ORF">SAMN05421679_11112</name>
</gene>
<comment type="subcellular location">
    <subcellularLocation>
        <location evidence="1">Cell membrane</location>
        <topology evidence="1">Multi-pass membrane protein</topology>
    </subcellularLocation>
</comment>
<dbReference type="SUPFAM" id="SSF90123">
    <property type="entry name" value="ABC transporter transmembrane region"/>
    <property type="match status" value="1"/>
</dbReference>
<feature type="transmembrane region" description="Helical" evidence="7">
    <location>
        <begin position="90"/>
        <end position="107"/>
    </location>
</feature>
<dbReference type="CDD" id="cd07346">
    <property type="entry name" value="ABC_6TM_exporters"/>
    <property type="match status" value="1"/>
</dbReference>
<feature type="transmembrane region" description="Helical" evidence="7">
    <location>
        <begin position="197"/>
        <end position="215"/>
    </location>
</feature>
<keyword evidence="5 7" id="KW-1133">Transmembrane helix</keyword>
<keyword evidence="11" id="KW-1185">Reference proteome</keyword>
<proteinExistence type="predicted"/>
<evidence type="ECO:0000256" key="4">
    <source>
        <dbReference type="ARBA" id="ARBA00022840"/>
    </source>
</evidence>
<evidence type="ECO:0000256" key="2">
    <source>
        <dbReference type="ARBA" id="ARBA00022692"/>
    </source>
</evidence>
<evidence type="ECO:0000256" key="5">
    <source>
        <dbReference type="ARBA" id="ARBA00022989"/>
    </source>
</evidence>
<feature type="transmembrane region" description="Helical" evidence="7">
    <location>
        <begin position="6"/>
        <end position="22"/>
    </location>
</feature>
<organism evidence="10 11">
    <name type="scientific">Epilithonimonas pallida</name>
    <dbReference type="NCBI Taxonomy" id="373671"/>
    <lineage>
        <taxon>Bacteria</taxon>
        <taxon>Pseudomonadati</taxon>
        <taxon>Bacteroidota</taxon>
        <taxon>Flavobacteriia</taxon>
        <taxon>Flavobacteriales</taxon>
        <taxon>Weeksellaceae</taxon>
        <taxon>Chryseobacterium group</taxon>
        <taxon>Epilithonimonas</taxon>
    </lineage>
</organism>
<feature type="domain" description="ABC transmembrane type-1" evidence="9">
    <location>
        <begin position="37"/>
        <end position="340"/>
    </location>
</feature>
<dbReference type="InterPro" id="IPR011527">
    <property type="entry name" value="ABC1_TM_dom"/>
</dbReference>
<dbReference type="InterPro" id="IPR027417">
    <property type="entry name" value="P-loop_NTPase"/>
</dbReference>
<dbReference type="InterPro" id="IPR039421">
    <property type="entry name" value="Type_1_exporter"/>
</dbReference>
<keyword evidence="3" id="KW-0547">Nucleotide-binding</keyword>
<evidence type="ECO:0000259" key="9">
    <source>
        <dbReference type="PROSITE" id="PS50929"/>
    </source>
</evidence>
<keyword evidence="6 7" id="KW-0472">Membrane</keyword>
<dbReference type="EMBL" id="FXUO01000011">
    <property type="protein sequence ID" value="SMP97008.1"/>
    <property type="molecule type" value="Genomic_DNA"/>
</dbReference>
<evidence type="ECO:0000256" key="1">
    <source>
        <dbReference type="ARBA" id="ARBA00004651"/>
    </source>
</evidence>
<dbReference type="InterPro" id="IPR017871">
    <property type="entry name" value="ABC_transporter-like_CS"/>
</dbReference>